<protein>
    <submittedName>
        <fullName evidence="1">Uncharacterized protein</fullName>
    </submittedName>
</protein>
<reference evidence="1 2" key="1">
    <citation type="journal article" date="2015" name="Genome Announc.">
        <title>Expanding the biotechnology potential of lactobacilli through comparative genomics of 213 strains and associated genera.</title>
        <authorList>
            <person name="Sun Z."/>
            <person name="Harris H.M."/>
            <person name="McCann A."/>
            <person name="Guo C."/>
            <person name="Argimon S."/>
            <person name="Zhang W."/>
            <person name="Yang X."/>
            <person name="Jeffery I.B."/>
            <person name="Cooney J.C."/>
            <person name="Kagawa T.F."/>
            <person name="Liu W."/>
            <person name="Song Y."/>
            <person name="Salvetti E."/>
            <person name="Wrobel A."/>
            <person name="Rasinkangas P."/>
            <person name="Parkhill J."/>
            <person name="Rea M.C."/>
            <person name="O'Sullivan O."/>
            <person name="Ritari J."/>
            <person name="Douillard F.P."/>
            <person name="Paul Ross R."/>
            <person name="Yang R."/>
            <person name="Briner A.E."/>
            <person name="Felis G.E."/>
            <person name="de Vos W.M."/>
            <person name="Barrangou R."/>
            <person name="Klaenhammer T.R."/>
            <person name="Caufield P.W."/>
            <person name="Cui Y."/>
            <person name="Zhang H."/>
            <person name="O'Toole P.W."/>
        </authorList>
    </citation>
    <scope>NUCLEOTIDE SEQUENCE [LARGE SCALE GENOMIC DNA]</scope>
    <source>
        <strain evidence="1 2">DSM 19909</strain>
    </source>
</reference>
<dbReference type="AlphaFoldDB" id="A0A0R1LW78"/>
<keyword evidence="2" id="KW-1185">Reference proteome</keyword>
<name>A0A0R1LW78_9LACO</name>
<dbReference type="EMBL" id="AZEE01000030">
    <property type="protein sequence ID" value="KRK97217.1"/>
    <property type="molecule type" value="Genomic_DNA"/>
</dbReference>
<organism evidence="1 2">
    <name type="scientific">Secundilactobacillus odoratitofui DSM 19909 = JCM 15043</name>
    <dbReference type="NCBI Taxonomy" id="1423776"/>
    <lineage>
        <taxon>Bacteria</taxon>
        <taxon>Bacillati</taxon>
        <taxon>Bacillota</taxon>
        <taxon>Bacilli</taxon>
        <taxon>Lactobacillales</taxon>
        <taxon>Lactobacillaceae</taxon>
        <taxon>Secundilactobacillus</taxon>
    </lineage>
</organism>
<dbReference type="PATRIC" id="fig|1423776.4.peg.2105"/>
<proteinExistence type="predicted"/>
<evidence type="ECO:0000313" key="1">
    <source>
        <dbReference type="EMBL" id="KRK97217.1"/>
    </source>
</evidence>
<dbReference type="OrthoDB" id="2321746at2"/>
<dbReference type="Proteomes" id="UP000051160">
    <property type="component" value="Unassembled WGS sequence"/>
</dbReference>
<accession>A0A0R1LW78</accession>
<comment type="caution">
    <text evidence="1">The sequence shown here is derived from an EMBL/GenBank/DDBJ whole genome shotgun (WGS) entry which is preliminary data.</text>
</comment>
<dbReference type="STRING" id="1423776.FD04_GL002079"/>
<gene>
    <name evidence="1" type="ORF">FD04_GL002079</name>
</gene>
<evidence type="ECO:0000313" key="2">
    <source>
        <dbReference type="Proteomes" id="UP000051160"/>
    </source>
</evidence>
<dbReference type="RefSeq" id="WP_056949011.1">
    <property type="nucleotide sequence ID" value="NZ_AZEE01000030.1"/>
</dbReference>
<sequence>MKQAVFLVTSLAGVKKLTFKQKIKALLDEQAHVRIVLAMIKFNDYDTAERQIKRLFVGHEQLIELITLAKIVNQYQGVPVPTNEQFDSGFEQLPNHRFEPTQDMANPTIRYIQDDEIVAEAQLDESNQPLLKTKLENHQPVQTATYENGQQFGLLEYDAGELNQALLLNAAGQLIFRFIRHQQPVTYAYTMGRTSKLAFTNILAEVDDDRHVVYQATEQKAYFEVVDYQNYQRFDSVEAFYAQLLNQVVSDDALLFIDLNDNPKLSPYLPQQLIFNY</sequence>